<gene>
    <name evidence="2" type="ORF">JYZ213_LOCUS27426</name>
</gene>
<feature type="region of interest" description="Disordered" evidence="1">
    <location>
        <begin position="600"/>
        <end position="694"/>
    </location>
</feature>
<dbReference type="InterPro" id="IPR027417">
    <property type="entry name" value="P-loop_NTPase"/>
</dbReference>
<feature type="compositionally biased region" description="Low complexity" evidence="1">
    <location>
        <begin position="17"/>
        <end position="46"/>
    </location>
</feature>
<dbReference type="SUPFAM" id="SSF52540">
    <property type="entry name" value="P-loop containing nucleoside triphosphate hydrolases"/>
    <property type="match status" value="1"/>
</dbReference>
<sequence>MSFVQALKRLITTNDPSSTNGSTTNETNQSIPDNSSHTNHSSTNSTGSQPSVSTSKSNENFKPLSQGLQKKYARGVQYNMKLVIRGECNTGKSVLWSRLQGCPFIEDYIPSDEIRVATINWSSRVCGDAIIKVEVWDVVDKSRKKRCPPVNNKSLKLSNTIENAVCEVSLDAEFLDVYKSSAGVLFIFDITKPWTWDYIEREIVKVPAHIPVLIIGNQLDMGHHRKVPTDKCLSFIEHLDRGAMSSVVRYCESSMRNGFGLQYIHQFLNIPFLQLQRESLLQQLQINARDMDASLEEIDTYARGDENNYELFIEILANKRRTKQESLASDVLAKAKPLEEAKRLHDEAVQAAALVEQQQQATSTPLNKIVQVIKTTTETSSTTIKPTLTTKQKPPIVAVQPIVQQVVPKSTTHDEYTDNIVEKRLPSDDYTEARLSNPLVASTVDDFVPDDNDYETFLVDDNVSPQQHITIDPFLRSSATKLSTTDDENELSINPMVKGFREQLDSDDEQHQQQAIVENELSINPMVKGFREQLDSDDEQHQQQAIVDNDPTEYEPPSPSIETVPESLSTPLPPPIYHQISSYDLDFLDHLSSSKSTKLNNEIQTPDSQSIHSDSTITKPKKKKTTVKSKKEETNATVDTTKIKKKKKSSSLKTANTITESPTANNDDADDDLESFLTDSASTARKNDHDYEHI</sequence>
<feature type="compositionally biased region" description="Basic and acidic residues" evidence="1">
    <location>
        <begin position="685"/>
        <end position="694"/>
    </location>
</feature>
<dbReference type="PANTHER" id="PTHR14932:SF1">
    <property type="entry name" value="RAB-LIKE PROTEIN 6"/>
    <property type="match status" value="1"/>
</dbReference>
<comment type="caution">
    <text evidence="2">The sequence shown here is derived from an EMBL/GenBank/DDBJ whole genome shotgun (WGS) entry which is preliminary data.</text>
</comment>
<dbReference type="EMBL" id="CAJNOG010000381">
    <property type="protein sequence ID" value="CAF1210501.1"/>
    <property type="molecule type" value="Genomic_DNA"/>
</dbReference>
<dbReference type="Gene3D" id="3.40.50.300">
    <property type="entry name" value="P-loop containing nucleotide triphosphate hydrolases"/>
    <property type="match status" value="1"/>
</dbReference>
<reference evidence="2" key="1">
    <citation type="submission" date="2021-02" db="EMBL/GenBank/DDBJ databases">
        <authorList>
            <person name="Nowell W R."/>
        </authorList>
    </citation>
    <scope>NUCLEOTIDE SEQUENCE</scope>
</reference>
<dbReference type="GO" id="GO:0005634">
    <property type="term" value="C:nucleus"/>
    <property type="evidence" value="ECO:0007669"/>
    <property type="project" value="TreeGrafter"/>
</dbReference>
<feature type="region of interest" description="Disordered" evidence="1">
    <location>
        <begin position="8"/>
        <end position="64"/>
    </location>
</feature>
<dbReference type="GO" id="GO:0005829">
    <property type="term" value="C:cytosol"/>
    <property type="evidence" value="ECO:0007669"/>
    <property type="project" value="TreeGrafter"/>
</dbReference>
<protein>
    <recommendedName>
        <fullName evidence="4">Rab-like protein 6</fullName>
    </recommendedName>
</protein>
<evidence type="ECO:0008006" key="4">
    <source>
        <dbReference type="Google" id="ProtNLM"/>
    </source>
</evidence>
<dbReference type="InterPro" id="IPR040385">
    <property type="entry name" value="RABL6"/>
</dbReference>
<name>A0A814WY87_9BILA</name>
<feature type="compositionally biased region" description="Polar residues" evidence="1">
    <location>
        <begin position="47"/>
        <end position="60"/>
    </location>
</feature>
<evidence type="ECO:0000313" key="3">
    <source>
        <dbReference type="Proteomes" id="UP000663845"/>
    </source>
</evidence>
<dbReference type="PANTHER" id="PTHR14932">
    <property type="entry name" value="RAS GTPASE-RELATED"/>
    <property type="match status" value="1"/>
</dbReference>
<dbReference type="SMART" id="SM00175">
    <property type="entry name" value="RAB"/>
    <property type="match status" value="1"/>
</dbReference>
<accession>A0A814WY87</accession>
<evidence type="ECO:0000313" key="2">
    <source>
        <dbReference type="EMBL" id="CAF1210501.1"/>
    </source>
</evidence>
<dbReference type="Proteomes" id="UP000663845">
    <property type="component" value="Unassembled WGS sequence"/>
</dbReference>
<feature type="compositionally biased region" description="Basic residues" evidence="1">
    <location>
        <begin position="619"/>
        <end position="628"/>
    </location>
</feature>
<feature type="region of interest" description="Disordered" evidence="1">
    <location>
        <begin position="533"/>
        <end position="575"/>
    </location>
</feature>
<evidence type="ECO:0000256" key="1">
    <source>
        <dbReference type="SAM" id="MobiDB-lite"/>
    </source>
</evidence>
<feature type="compositionally biased region" description="Polar residues" evidence="1">
    <location>
        <begin position="600"/>
        <end position="615"/>
    </location>
</feature>
<dbReference type="PROSITE" id="PS51419">
    <property type="entry name" value="RAB"/>
    <property type="match status" value="1"/>
</dbReference>
<dbReference type="GO" id="GO:0005525">
    <property type="term" value="F:GTP binding"/>
    <property type="evidence" value="ECO:0007669"/>
    <property type="project" value="InterPro"/>
</dbReference>
<feature type="compositionally biased region" description="Polar residues" evidence="1">
    <location>
        <begin position="655"/>
        <end position="666"/>
    </location>
</feature>
<organism evidence="2 3">
    <name type="scientific">Adineta steineri</name>
    <dbReference type="NCBI Taxonomy" id="433720"/>
    <lineage>
        <taxon>Eukaryota</taxon>
        <taxon>Metazoa</taxon>
        <taxon>Spiralia</taxon>
        <taxon>Gnathifera</taxon>
        <taxon>Rotifera</taxon>
        <taxon>Eurotatoria</taxon>
        <taxon>Bdelloidea</taxon>
        <taxon>Adinetida</taxon>
        <taxon>Adinetidae</taxon>
        <taxon>Adineta</taxon>
    </lineage>
</organism>
<dbReference type="AlphaFoldDB" id="A0A814WY87"/>
<proteinExistence type="predicted"/>
<dbReference type="PRINTS" id="PR00449">
    <property type="entry name" value="RASTRNSFRMNG"/>
</dbReference>